<dbReference type="RefSeq" id="WP_183307479.1">
    <property type="nucleotide sequence ID" value="NZ_JACIEP010000008.1"/>
</dbReference>
<sequence length="147" mass="17075">MRKLELKDIAGYLPYNLLMFKENCTSLSLTTLNYTTLVENEVRKPILRPMSALYKPCLEDGKIPIVELAKIALPYYDWLLEESRNLAITAHPSMAYFSYKDDSFESSDGWDAWHTSHQIELFQKLYEWHFDIHGLIGQGLAIDIKTL</sequence>
<keyword evidence="2" id="KW-1185">Reference proteome</keyword>
<evidence type="ECO:0000313" key="1">
    <source>
        <dbReference type="EMBL" id="MBB4036579.1"/>
    </source>
</evidence>
<organism evidence="1 2">
    <name type="scientific">Dysgonomonas hofstadii</name>
    <dbReference type="NCBI Taxonomy" id="637886"/>
    <lineage>
        <taxon>Bacteria</taxon>
        <taxon>Pseudomonadati</taxon>
        <taxon>Bacteroidota</taxon>
        <taxon>Bacteroidia</taxon>
        <taxon>Bacteroidales</taxon>
        <taxon>Dysgonomonadaceae</taxon>
        <taxon>Dysgonomonas</taxon>
    </lineage>
</organism>
<dbReference type="EMBL" id="JACIEP010000008">
    <property type="protein sequence ID" value="MBB4036579.1"/>
    <property type="molecule type" value="Genomic_DNA"/>
</dbReference>
<accession>A0A840CPG9</accession>
<reference evidence="1 2" key="1">
    <citation type="submission" date="2020-08" db="EMBL/GenBank/DDBJ databases">
        <title>Genomic Encyclopedia of Type Strains, Phase IV (KMG-IV): sequencing the most valuable type-strain genomes for metagenomic binning, comparative biology and taxonomic classification.</title>
        <authorList>
            <person name="Goeker M."/>
        </authorList>
    </citation>
    <scope>NUCLEOTIDE SEQUENCE [LARGE SCALE GENOMIC DNA]</scope>
    <source>
        <strain evidence="1 2">DSM 104969</strain>
    </source>
</reference>
<dbReference type="AlphaFoldDB" id="A0A840CPG9"/>
<proteinExistence type="predicted"/>
<gene>
    <name evidence="1" type="ORF">GGR21_002485</name>
</gene>
<comment type="caution">
    <text evidence="1">The sequence shown here is derived from an EMBL/GenBank/DDBJ whole genome shotgun (WGS) entry which is preliminary data.</text>
</comment>
<dbReference type="Proteomes" id="UP000555103">
    <property type="component" value="Unassembled WGS sequence"/>
</dbReference>
<evidence type="ECO:0000313" key="2">
    <source>
        <dbReference type="Proteomes" id="UP000555103"/>
    </source>
</evidence>
<name>A0A840CPG9_9BACT</name>
<protein>
    <submittedName>
        <fullName evidence="1">Uncharacterized protein</fullName>
    </submittedName>
</protein>